<evidence type="ECO:0000256" key="1">
    <source>
        <dbReference type="ARBA" id="ARBA00022801"/>
    </source>
</evidence>
<dbReference type="EMBL" id="CAKMRJ010005412">
    <property type="protein sequence ID" value="CAH1440080.1"/>
    <property type="molecule type" value="Genomic_DNA"/>
</dbReference>
<proteinExistence type="inferred from homology"/>
<comment type="caution">
    <text evidence="4">The sequence shown here is derived from an EMBL/GenBank/DDBJ whole genome shotgun (WGS) entry which is preliminary data.</text>
</comment>
<dbReference type="SUPFAM" id="SSF53474">
    <property type="entry name" value="alpha/beta-Hydrolases"/>
    <property type="match status" value="1"/>
</dbReference>
<gene>
    <name evidence="4" type="ORF">LVIROSA_LOCUS26237</name>
</gene>
<dbReference type="PRINTS" id="PR00412">
    <property type="entry name" value="EPOXHYDRLASE"/>
</dbReference>
<evidence type="ECO:0000259" key="3">
    <source>
        <dbReference type="Pfam" id="PF00561"/>
    </source>
</evidence>
<evidence type="ECO:0000256" key="2">
    <source>
        <dbReference type="ARBA" id="ARBA00038334"/>
    </source>
</evidence>
<dbReference type="InterPro" id="IPR000073">
    <property type="entry name" value="AB_hydrolase_1"/>
</dbReference>
<name>A0AAU9NQC9_9ASTR</name>
<dbReference type="AlphaFoldDB" id="A0AAU9NQC9"/>
<organism evidence="4 5">
    <name type="scientific">Lactuca virosa</name>
    <dbReference type="NCBI Taxonomy" id="75947"/>
    <lineage>
        <taxon>Eukaryota</taxon>
        <taxon>Viridiplantae</taxon>
        <taxon>Streptophyta</taxon>
        <taxon>Embryophyta</taxon>
        <taxon>Tracheophyta</taxon>
        <taxon>Spermatophyta</taxon>
        <taxon>Magnoliopsida</taxon>
        <taxon>eudicotyledons</taxon>
        <taxon>Gunneridae</taxon>
        <taxon>Pentapetalae</taxon>
        <taxon>asterids</taxon>
        <taxon>campanulids</taxon>
        <taxon>Asterales</taxon>
        <taxon>Asteraceae</taxon>
        <taxon>Cichorioideae</taxon>
        <taxon>Cichorieae</taxon>
        <taxon>Lactucinae</taxon>
        <taxon>Lactuca</taxon>
    </lineage>
</organism>
<dbReference type="InterPro" id="IPR029058">
    <property type="entry name" value="AB_hydrolase_fold"/>
</dbReference>
<dbReference type="Gene3D" id="3.40.50.1820">
    <property type="entry name" value="alpha/beta hydrolase"/>
    <property type="match status" value="1"/>
</dbReference>
<reference evidence="4 5" key="1">
    <citation type="submission" date="2022-01" db="EMBL/GenBank/DDBJ databases">
        <authorList>
            <person name="Xiong W."/>
            <person name="Schranz E."/>
        </authorList>
    </citation>
    <scope>NUCLEOTIDE SEQUENCE [LARGE SCALE GENOMIC DNA]</scope>
</reference>
<protein>
    <recommendedName>
        <fullName evidence="3">AB hydrolase-1 domain-containing protein</fullName>
    </recommendedName>
</protein>
<dbReference type="Proteomes" id="UP001157418">
    <property type="component" value="Unassembled WGS sequence"/>
</dbReference>
<keyword evidence="5" id="KW-1185">Reference proteome</keyword>
<keyword evidence="1" id="KW-0378">Hydrolase</keyword>
<comment type="similarity">
    <text evidence="2">Belongs to the AB hydrolase superfamily. Epoxide hydrolase family.</text>
</comment>
<dbReference type="InterPro" id="IPR000639">
    <property type="entry name" value="Epox_hydrolase-like"/>
</dbReference>
<dbReference type="GO" id="GO:0016787">
    <property type="term" value="F:hydrolase activity"/>
    <property type="evidence" value="ECO:0007669"/>
    <property type="project" value="UniProtKB-KW"/>
</dbReference>
<dbReference type="PANTHER" id="PTHR43329">
    <property type="entry name" value="EPOXIDE HYDROLASE"/>
    <property type="match status" value="1"/>
</dbReference>
<sequence>MEKISHNFIPVNALNLHVAEICSKSSPTVVFLHGFPGTWYSWRHQMVDVSNAGFIAIAPDLRGYGLSDPPPQPEKASFTDFLKNIASILDSLAISKAFMIGKDFGAMVDYTFALMYPEKVGGIVTLVLPFMPPGAINHHLPLSEGFYARRWMEPGRAEADFSRFDAKTVVKNLYIMFSKNEILIANEDQEIMDLVKPLTPLPFWFTEEDLATYGVLYKKSGFQTALQVPYRSAGDNNGSHENDPLVEAPSMLIIGEEDCVIKYPGLDEYIRSGEVKKYVPNLETIHVPHGSHFVNEQFPDKVNQLIITFLDQNKHRLVA</sequence>
<dbReference type="Pfam" id="PF00561">
    <property type="entry name" value="Abhydrolase_1"/>
    <property type="match status" value="1"/>
</dbReference>
<feature type="domain" description="AB hydrolase-1" evidence="3">
    <location>
        <begin position="27"/>
        <end position="297"/>
    </location>
</feature>
<dbReference type="PRINTS" id="PR00111">
    <property type="entry name" value="ABHYDROLASE"/>
</dbReference>
<evidence type="ECO:0000313" key="4">
    <source>
        <dbReference type="EMBL" id="CAH1440080.1"/>
    </source>
</evidence>
<accession>A0AAU9NQC9</accession>
<evidence type="ECO:0000313" key="5">
    <source>
        <dbReference type="Proteomes" id="UP001157418"/>
    </source>
</evidence>